<reference evidence="2 3" key="1">
    <citation type="submission" date="2020-12" db="EMBL/GenBank/DDBJ databases">
        <title>Comparative genome analysis of fungal antagonists Marinomonas ostreistagni 398 and M. spartinae 468.</title>
        <authorList>
            <person name="Fields J.L."/>
            <person name="Mavrodi O.V."/>
            <person name="Biber P.D."/>
            <person name="Indest K.J."/>
            <person name="Mavrodi D.V."/>
        </authorList>
    </citation>
    <scope>NUCLEOTIDE SEQUENCE [LARGE SCALE GENOMIC DNA]</scope>
    <source>
        <strain evidence="2 3">USM7</strain>
    </source>
</reference>
<comment type="caution">
    <text evidence="2">The sequence shown here is derived from an EMBL/GenBank/DDBJ whole genome shotgun (WGS) entry which is preliminary data.</text>
</comment>
<feature type="non-terminal residue" evidence="2">
    <location>
        <position position="1"/>
    </location>
</feature>
<proteinExistence type="predicted"/>
<evidence type="ECO:0000313" key="3">
    <source>
        <dbReference type="Proteomes" id="UP000598488"/>
    </source>
</evidence>
<dbReference type="RefSeq" id="WP_199462829.1">
    <property type="nucleotide sequence ID" value="NZ_JAEMUH010000010.1"/>
</dbReference>
<keyword evidence="1" id="KW-0732">Signal</keyword>
<protein>
    <submittedName>
        <fullName evidence="2">DUF4402 domain-containing protein</fullName>
    </submittedName>
</protein>
<feature type="signal peptide" evidence="1">
    <location>
        <begin position="1"/>
        <end position="25"/>
    </location>
</feature>
<keyword evidence="3" id="KW-1185">Reference proteome</keyword>
<evidence type="ECO:0000256" key="1">
    <source>
        <dbReference type="SAM" id="SignalP"/>
    </source>
</evidence>
<evidence type="ECO:0000313" key="2">
    <source>
        <dbReference type="EMBL" id="MBJ7551241.1"/>
    </source>
</evidence>
<dbReference type="EMBL" id="JAEMUH010000010">
    <property type="protein sequence ID" value="MBJ7551241.1"/>
    <property type="molecule type" value="Genomic_DNA"/>
</dbReference>
<gene>
    <name evidence="2" type="ORF">JHD44_11145</name>
</gene>
<accession>A0ABS0ZE88</accession>
<feature type="chain" id="PRO_5046187803" evidence="1">
    <location>
        <begin position="26"/>
        <end position="194"/>
    </location>
</feature>
<dbReference type="Proteomes" id="UP000598488">
    <property type="component" value="Unassembled WGS sequence"/>
</dbReference>
<dbReference type="Pfam" id="PF14352">
    <property type="entry name" value="DUF4402"/>
    <property type="match status" value="1"/>
</dbReference>
<name>A0ABS0ZE88_9GAMM</name>
<dbReference type="InterPro" id="IPR025514">
    <property type="entry name" value="DUF4402"/>
</dbReference>
<organism evidence="2 3">
    <name type="scientific">Marinomonas ostreistagni</name>
    <dbReference type="NCBI Taxonomy" id="359209"/>
    <lineage>
        <taxon>Bacteria</taxon>
        <taxon>Pseudomonadati</taxon>
        <taxon>Pseudomonadota</taxon>
        <taxon>Gammaproteobacteria</taxon>
        <taxon>Oceanospirillales</taxon>
        <taxon>Oceanospirillaceae</taxon>
        <taxon>Marinomonas</taxon>
    </lineage>
</organism>
<sequence>YTMKKIFKYLPIVALPAIGMSSAFALEQVNGSATVIVQNSFTLQEDTGLDFGTVRASADTTGTTVATLTLPADGSASSVVQGTNATIQSITAGAAATFSISAAAPSTALTLTLPTSTSLTTGGGTASFTVNNFVAEVTSGPSNGSTYAASNLITDTTGAVTFSVGADLVTDATTPAADYLNGTYTGTYQVSVDY</sequence>